<comment type="subcellular location">
    <subcellularLocation>
        <location evidence="1 7">Cell membrane</location>
        <topology evidence="1 7">Multi-pass membrane protein</topology>
    </subcellularLocation>
</comment>
<feature type="domain" description="ABC transmembrane type-1" evidence="9">
    <location>
        <begin position="100"/>
        <end position="314"/>
    </location>
</feature>
<feature type="transmembrane region" description="Helical" evidence="7">
    <location>
        <begin position="34"/>
        <end position="61"/>
    </location>
</feature>
<proteinExistence type="inferred from homology"/>
<dbReference type="GO" id="GO:0005886">
    <property type="term" value="C:plasma membrane"/>
    <property type="evidence" value="ECO:0007669"/>
    <property type="project" value="UniProtKB-SubCell"/>
</dbReference>
<dbReference type="InterPro" id="IPR035906">
    <property type="entry name" value="MetI-like_sf"/>
</dbReference>
<reference evidence="11 13" key="2">
    <citation type="submission" date="2020-02" db="EMBL/GenBank/DDBJ databases">
        <title>The WGS of Modestobacter muralis DSM 100205.</title>
        <authorList>
            <person name="Jiang Z."/>
        </authorList>
    </citation>
    <scope>NUCLEOTIDE SEQUENCE [LARGE SCALE GENOMIC DNA]</scope>
    <source>
        <strain evidence="11 13">DSM 100205</strain>
    </source>
</reference>
<dbReference type="CDD" id="cd06261">
    <property type="entry name" value="TM_PBP2"/>
    <property type="match status" value="1"/>
</dbReference>
<keyword evidence="5 7" id="KW-1133">Transmembrane helix</keyword>
<accession>A0A6P0HBK7</accession>
<dbReference type="InterPro" id="IPR051393">
    <property type="entry name" value="ABC_transporter_permease"/>
</dbReference>
<dbReference type="AlphaFoldDB" id="A0A6P0HBK7"/>
<dbReference type="PROSITE" id="PS50928">
    <property type="entry name" value="ABC_TM1"/>
    <property type="match status" value="1"/>
</dbReference>
<dbReference type="EMBL" id="JAAGWB010000024">
    <property type="protein sequence ID" value="NEN51344.1"/>
    <property type="molecule type" value="Genomic_DNA"/>
</dbReference>
<dbReference type="PANTHER" id="PTHR30193">
    <property type="entry name" value="ABC TRANSPORTER PERMEASE PROTEIN"/>
    <property type="match status" value="1"/>
</dbReference>
<name>A0A6P0HBK7_9ACTN</name>
<keyword evidence="12" id="KW-1185">Reference proteome</keyword>
<dbReference type="Gene3D" id="1.10.3720.10">
    <property type="entry name" value="MetI-like"/>
    <property type="match status" value="1"/>
</dbReference>
<dbReference type="GO" id="GO:0055085">
    <property type="term" value="P:transmembrane transport"/>
    <property type="evidence" value="ECO:0007669"/>
    <property type="project" value="InterPro"/>
</dbReference>
<dbReference type="Proteomes" id="UP000471152">
    <property type="component" value="Unassembled WGS sequence"/>
</dbReference>
<evidence type="ECO:0000313" key="12">
    <source>
        <dbReference type="Proteomes" id="UP000468828"/>
    </source>
</evidence>
<comment type="caution">
    <text evidence="11">The sequence shown here is derived from an EMBL/GenBank/DDBJ whole genome shotgun (WGS) entry which is preliminary data.</text>
</comment>
<evidence type="ECO:0000256" key="3">
    <source>
        <dbReference type="ARBA" id="ARBA00022475"/>
    </source>
</evidence>
<keyword evidence="6 7" id="KW-0472">Membrane</keyword>
<evidence type="ECO:0000256" key="2">
    <source>
        <dbReference type="ARBA" id="ARBA00022448"/>
    </source>
</evidence>
<evidence type="ECO:0000256" key="4">
    <source>
        <dbReference type="ARBA" id="ARBA00022692"/>
    </source>
</evidence>
<dbReference type="SUPFAM" id="SSF161098">
    <property type="entry name" value="MetI-like"/>
    <property type="match status" value="1"/>
</dbReference>
<dbReference type="Proteomes" id="UP000468828">
    <property type="component" value="Unassembled WGS sequence"/>
</dbReference>
<reference evidence="10 12" key="1">
    <citation type="submission" date="2020-01" db="EMBL/GenBank/DDBJ databases">
        <title>the WGS Modestobacter muralis CPCC 204518.</title>
        <authorList>
            <person name="Jiang Z."/>
        </authorList>
    </citation>
    <scope>NUCLEOTIDE SEQUENCE [LARGE SCALE GENOMIC DNA]</scope>
    <source>
        <strain evidence="10 12">DSM 100205</strain>
    </source>
</reference>
<protein>
    <submittedName>
        <fullName evidence="11">Sugar ABC transporter permease</fullName>
    </submittedName>
</protein>
<feature type="transmembrane region" description="Helical" evidence="7">
    <location>
        <begin position="104"/>
        <end position="125"/>
    </location>
</feature>
<feature type="transmembrane region" description="Helical" evidence="7">
    <location>
        <begin position="248"/>
        <end position="268"/>
    </location>
</feature>
<gene>
    <name evidence="11" type="ORF">G3R41_10420</name>
    <name evidence="10" type="ORF">GCU67_09765</name>
</gene>
<dbReference type="InterPro" id="IPR000515">
    <property type="entry name" value="MetI-like"/>
</dbReference>
<feature type="transmembrane region" description="Helical" evidence="7">
    <location>
        <begin position="288"/>
        <end position="317"/>
    </location>
</feature>
<dbReference type="EMBL" id="JAAGWH010000022">
    <property type="protein sequence ID" value="NEK94456.1"/>
    <property type="molecule type" value="Genomic_DNA"/>
</dbReference>
<evidence type="ECO:0000256" key="5">
    <source>
        <dbReference type="ARBA" id="ARBA00022989"/>
    </source>
</evidence>
<feature type="transmembrane region" description="Helical" evidence="7">
    <location>
        <begin position="189"/>
        <end position="210"/>
    </location>
</feature>
<evidence type="ECO:0000313" key="11">
    <source>
        <dbReference type="EMBL" id="NEN51344.1"/>
    </source>
</evidence>
<evidence type="ECO:0000256" key="1">
    <source>
        <dbReference type="ARBA" id="ARBA00004651"/>
    </source>
</evidence>
<feature type="region of interest" description="Disordered" evidence="8">
    <location>
        <begin position="1"/>
        <end position="22"/>
    </location>
</feature>
<evidence type="ECO:0000256" key="7">
    <source>
        <dbReference type="RuleBase" id="RU363032"/>
    </source>
</evidence>
<dbReference type="Pfam" id="PF00528">
    <property type="entry name" value="BPD_transp_1"/>
    <property type="match status" value="1"/>
</dbReference>
<sequence>MITVDPAPEAGTEARTGSTPVRAPRKRKRQWLPYLLLLPVVVAELLIHIIPMVIGVGMSFLELTQFYVRNWTAAPAAGVGNYRFVLQFDEASGKALLHSFWTTVQFTVIVLALSWALAMAAAIWTQHAFRGRGLVRTIFLVPYALPVFASVITWSFMLQRDNGMVNHVLVDQLHLTDERPFWLIGDNSFWALIVVEVWRLWPFAFLALTAGMSSIPAEQYEAAAIDGAGVLRSVRWVTLPNLRSVNQVLLLVLFLWTFNEFTVPYTFFGKSAPEQADLISMHIYQNSFVTWNFGTGSAMSVLLLLFLLAVTAVYLLLTRKKDVDA</sequence>
<comment type="similarity">
    <text evidence="7">Belongs to the binding-protein-dependent transport system permease family.</text>
</comment>
<feature type="transmembrane region" description="Helical" evidence="7">
    <location>
        <begin position="137"/>
        <end position="157"/>
    </location>
</feature>
<keyword evidence="3" id="KW-1003">Cell membrane</keyword>
<organism evidence="11 13">
    <name type="scientific">Modestobacter muralis</name>
    <dbReference type="NCBI Taxonomy" id="1608614"/>
    <lineage>
        <taxon>Bacteria</taxon>
        <taxon>Bacillati</taxon>
        <taxon>Actinomycetota</taxon>
        <taxon>Actinomycetes</taxon>
        <taxon>Geodermatophilales</taxon>
        <taxon>Geodermatophilaceae</taxon>
        <taxon>Modestobacter</taxon>
    </lineage>
</organism>
<evidence type="ECO:0000259" key="9">
    <source>
        <dbReference type="PROSITE" id="PS50928"/>
    </source>
</evidence>
<keyword evidence="2 7" id="KW-0813">Transport</keyword>
<evidence type="ECO:0000313" key="10">
    <source>
        <dbReference type="EMBL" id="NEK94456.1"/>
    </source>
</evidence>
<keyword evidence="4 7" id="KW-0812">Transmembrane</keyword>
<evidence type="ECO:0000256" key="8">
    <source>
        <dbReference type="SAM" id="MobiDB-lite"/>
    </source>
</evidence>
<evidence type="ECO:0000256" key="6">
    <source>
        <dbReference type="ARBA" id="ARBA00023136"/>
    </source>
</evidence>
<evidence type="ECO:0000313" key="13">
    <source>
        <dbReference type="Proteomes" id="UP000471152"/>
    </source>
</evidence>
<dbReference type="PANTHER" id="PTHR30193:SF37">
    <property type="entry name" value="INNER MEMBRANE ABC TRANSPORTER PERMEASE PROTEIN YCJO"/>
    <property type="match status" value="1"/>
</dbReference>
<dbReference type="RefSeq" id="WP_163611030.1">
    <property type="nucleotide sequence ID" value="NZ_JAAGWB010000024.1"/>
</dbReference>